<accession>A0A5B7K4H4</accession>
<proteinExistence type="predicted"/>
<organism evidence="1 2">
    <name type="scientific">Portunus trituberculatus</name>
    <name type="common">Swimming crab</name>
    <name type="synonym">Neptunus trituberculatus</name>
    <dbReference type="NCBI Taxonomy" id="210409"/>
    <lineage>
        <taxon>Eukaryota</taxon>
        <taxon>Metazoa</taxon>
        <taxon>Ecdysozoa</taxon>
        <taxon>Arthropoda</taxon>
        <taxon>Crustacea</taxon>
        <taxon>Multicrustacea</taxon>
        <taxon>Malacostraca</taxon>
        <taxon>Eumalacostraca</taxon>
        <taxon>Eucarida</taxon>
        <taxon>Decapoda</taxon>
        <taxon>Pleocyemata</taxon>
        <taxon>Brachyura</taxon>
        <taxon>Eubrachyura</taxon>
        <taxon>Portunoidea</taxon>
        <taxon>Portunidae</taxon>
        <taxon>Portuninae</taxon>
        <taxon>Portunus</taxon>
    </lineage>
</organism>
<dbReference type="Proteomes" id="UP000324222">
    <property type="component" value="Unassembled WGS sequence"/>
</dbReference>
<keyword evidence="2" id="KW-1185">Reference proteome</keyword>
<evidence type="ECO:0000313" key="1">
    <source>
        <dbReference type="EMBL" id="MPC99524.1"/>
    </source>
</evidence>
<gene>
    <name evidence="1" type="ORF">E2C01_094943</name>
</gene>
<sequence length="77" mass="8566">MSGRQAHLNGCRVVTKHCLYYTDDVHTSITTLTDGVCTVSCRRQSSPHTYTHSTSFHHLVSLLCLILLSPPRLTPTV</sequence>
<dbReference type="AlphaFoldDB" id="A0A5B7K4H4"/>
<protein>
    <submittedName>
        <fullName evidence="1">Uncharacterized protein</fullName>
    </submittedName>
</protein>
<name>A0A5B7K4H4_PORTR</name>
<comment type="caution">
    <text evidence="1">The sequence shown here is derived from an EMBL/GenBank/DDBJ whole genome shotgun (WGS) entry which is preliminary data.</text>
</comment>
<evidence type="ECO:0000313" key="2">
    <source>
        <dbReference type="Proteomes" id="UP000324222"/>
    </source>
</evidence>
<dbReference type="EMBL" id="VSRR010118745">
    <property type="protein sequence ID" value="MPC99524.1"/>
    <property type="molecule type" value="Genomic_DNA"/>
</dbReference>
<reference evidence="1 2" key="1">
    <citation type="submission" date="2019-05" db="EMBL/GenBank/DDBJ databases">
        <title>Another draft genome of Portunus trituberculatus and its Hox gene families provides insights of decapod evolution.</title>
        <authorList>
            <person name="Jeong J.-H."/>
            <person name="Song I."/>
            <person name="Kim S."/>
            <person name="Choi T."/>
            <person name="Kim D."/>
            <person name="Ryu S."/>
            <person name="Kim W."/>
        </authorList>
    </citation>
    <scope>NUCLEOTIDE SEQUENCE [LARGE SCALE GENOMIC DNA]</scope>
    <source>
        <tissue evidence="1">Muscle</tissue>
    </source>
</reference>